<dbReference type="EMBL" id="LN877954">
    <property type="protein sequence ID" value="CUV07738.1"/>
    <property type="molecule type" value="Genomic_DNA"/>
</dbReference>
<accession>A0A0S4TKB1</accession>
<evidence type="ECO:0000313" key="3">
    <source>
        <dbReference type="EMBL" id="CUV07738.1"/>
    </source>
</evidence>
<feature type="domain" description="ENTH" evidence="2">
    <location>
        <begin position="23"/>
        <end position="154"/>
    </location>
</feature>
<dbReference type="GO" id="GO:0030125">
    <property type="term" value="C:clathrin vesicle coat"/>
    <property type="evidence" value="ECO:0007669"/>
    <property type="project" value="TreeGrafter"/>
</dbReference>
<dbReference type="GO" id="GO:0005768">
    <property type="term" value="C:endosome"/>
    <property type="evidence" value="ECO:0007669"/>
    <property type="project" value="TreeGrafter"/>
</dbReference>
<sequence>MELNDVGRLLISMTRKMKKTASQIVHPLTQLEKWLKEATSNTNWGCSSTILNEIARSMTDYHDYVLVQKCIGDCLSEKAIKWRRIFKTLVLVEYLLKNGIDRFVDDFKEYMYKVRHLQDFYYTEEGKDRGAGIREKSKYILNLMNDPMLLKSERKKARDNRGKYIGINGRSGVVGERGGLDVRNNNYSISNTKFNNNKSTPTSTSISSYSVSTNGVMSTNMSNTNIGELYDPYCYNGNNSIHSNSNNNNRDDDHYSSSRAGSNVSDGLDMVKNAGISEERILEESIKGFSETNNNTINSVKLPVPPSYKGVGTRKNPIGGVGGIRRVEATKEVPGLSSGPGNGNRMVWITDESILNAAQKLAGDSIIMEGGPNKEEDLQWSDWNSFVAAETTITNISGNKEIEREENYLGQRSRIINNNDKSKDNMSSSNPFESDCLEVGVGVGAGVGAGVGTQTEIERRKKIMDESIFGSDLLDLDYTCGNNVGKGEERVGDFDFGFRNGSQQQENGGASVGNSNHKVLHVPYGF</sequence>
<evidence type="ECO:0000256" key="1">
    <source>
        <dbReference type="SAM" id="MobiDB-lite"/>
    </source>
</evidence>
<gene>
    <name evidence="3" type="ORF">CHUDEA8_1910</name>
</gene>
<dbReference type="FunFam" id="1.25.40.90:FF:000006">
    <property type="entry name" value="Clathrin interactor 1"/>
    <property type="match status" value="1"/>
</dbReference>
<evidence type="ECO:0000259" key="2">
    <source>
        <dbReference type="PROSITE" id="PS50942"/>
    </source>
</evidence>
<dbReference type="InterPro" id="IPR013809">
    <property type="entry name" value="ENTH"/>
</dbReference>
<reference evidence="3" key="1">
    <citation type="submission" date="2015-08" db="EMBL/GenBank/DDBJ databases">
        <authorList>
            <person name="Babu N.S."/>
            <person name="Beckwith C.J."/>
            <person name="Beseler K.G."/>
            <person name="Brison A."/>
            <person name="Carone J.V."/>
            <person name="Caskin T.P."/>
            <person name="Diamond M."/>
            <person name="Durham M.E."/>
            <person name="Foxe J.M."/>
            <person name="Go M."/>
            <person name="Henderson B.A."/>
            <person name="Jones I.B."/>
            <person name="McGettigan J.A."/>
            <person name="Micheletti S.J."/>
            <person name="Nasrallah M.E."/>
            <person name="Ortiz D."/>
            <person name="Piller C.R."/>
            <person name="Privatt S.R."/>
            <person name="Schneider S.L."/>
            <person name="Sharp S."/>
            <person name="Smith T.C."/>
            <person name="Stanton J.D."/>
            <person name="Ullery H.E."/>
            <person name="Wilson R.J."/>
            <person name="Serrano M.G."/>
            <person name="Buck G."/>
            <person name="Lee V."/>
            <person name="Wang Y."/>
            <person name="Carvalho R."/>
            <person name="Voegtly L."/>
            <person name="Shi R."/>
            <person name="Duckworth R."/>
            <person name="Johnson A."/>
            <person name="Loviza R."/>
            <person name="Walstead R."/>
            <person name="Shah Z."/>
            <person name="Kiflezghi M."/>
            <person name="Wade K."/>
            <person name="Ball S.L."/>
            <person name="Bradley K.W."/>
            <person name="Asai D.J."/>
            <person name="Bowman C.A."/>
            <person name="Russell D.A."/>
            <person name="Pope W.H."/>
            <person name="Jacobs-Sera D."/>
            <person name="Hendrix R.W."/>
            <person name="Hatfull G.F."/>
        </authorList>
    </citation>
    <scope>NUCLEOTIDE SEQUENCE [LARGE SCALE GENOMIC DNA]</scope>
</reference>
<dbReference type="GO" id="GO:0006897">
    <property type="term" value="P:endocytosis"/>
    <property type="evidence" value="ECO:0007669"/>
    <property type="project" value="TreeGrafter"/>
</dbReference>
<dbReference type="SMART" id="SM00273">
    <property type="entry name" value="ENTH"/>
    <property type="match status" value="1"/>
</dbReference>
<dbReference type="GO" id="GO:0005543">
    <property type="term" value="F:phospholipid binding"/>
    <property type="evidence" value="ECO:0007669"/>
    <property type="project" value="TreeGrafter"/>
</dbReference>
<proteinExistence type="predicted"/>
<dbReference type="SUPFAM" id="SSF48464">
    <property type="entry name" value="ENTH/VHS domain"/>
    <property type="match status" value="1"/>
</dbReference>
<dbReference type="VEuPathDB" id="CryptoDB:Chro.80222"/>
<dbReference type="Gene3D" id="1.25.40.90">
    <property type="match status" value="1"/>
</dbReference>
<dbReference type="CDD" id="cd03571">
    <property type="entry name" value="ENTH"/>
    <property type="match status" value="1"/>
</dbReference>
<dbReference type="GO" id="GO:0005886">
    <property type="term" value="C:plasma membrane"/>
    <property type="evidence" value="ECO:0007669"/>
    <property type="project" value="TreeGrafter"/>
</dbReference>
<feature type="region of interest" description="Disordered" evidence="1">
    <location>
        <begin position="241"/>
        <end position="268"/>
    </location>
</feature>
<dbReference type="Proteomes" id="UP000199752">
    <property type="component" value="Chromosome 8"/>
</dbReference>
<dbReference type="PROSITE" id="PS50942">
    <property type="entry name" value="ENTH"/>
    <property type="match status" value="1"/>
</dbReference>
<name>A0A0S4TKB1_CRYHO</name>
<protein>
    <recommendedName>
        <fullName evidence="2">ENTH domain-containing protein</fullName>
    </recommendedName>
</protein>
<dbReference type="InterPro" id="IPR008942">
    <property type="entry name" value="ENTH_VHS"/>
</dbReference>
<dbReference type="PANTHER" id="PTHR12276">
    <property type="entry name" value="EPSIN/ENT-RELATED"/>
    <property type="match status" value="1"/>
</dbReference>
<dbReference type="AlphaFoldDB" id="A0A0S4TKB1"/>
<dbReference type="GO" id="GO:0030276">
    <property type="term" value="F:clathrin binding"/>
    <property type="evidence" value="ECO:0007669"/>
    <property type="project" value="TreeGrafter"/>
</dbReference>
<organism evidence="3">
    <name type="scientific">Cryptosporidium hominis</name>
    <dbReference type="NCBI Taxonomy" id="237895"/>
    <lineage>
        <taxon>Eukaryota</taxon>
        <taxon>Sar</taxon>
        <taxon>Alveolata</taxon>
        <taxon>Apicomplexa</taxon>
        <taxon>Conoidasida</taxon>
        <taxon>Coccidia</taxon>
        <taxon>Eucoccidiorida</taxon>
        <taxon>Eimeriorina</taxon>
        <taxon>Cryptosporidiidae</taxon>
        <taxon>Cryptosporidium</taxon>
    </lineage>
</organism>
<dbReference type="VEuPathDB" id="CryptoDB:ChTU502y2012_421g0085"/>
<dbReference type="Pfam" id="PF01417">
    <property type="entry name" value="ENTH"/>
    <property type="match status" value="1"/>
</dbReference>
<dbReference type="VEuPathDB" id="CryptoDB:GY17_00000622"/>
<dbReference type="VEuPathDB" id="CryptoDB:CHUDEA8_1910"/>
<dbReference type="PANTHER" id="PTHR12276:SF45">
    <property type="entry name" value="CLATHRIN INTERACTOR 1"/>
    <property type="match status" value="1"/>
</dbReference>